<proteinExistence type="predicted"/>
<dbReference type="Proteomes" id="UP000030656">
    <property type="component" value="Unassembled WGS sequence"/>
</dbReference>
<dbReference type="Pfam" id="PF02889">
    <property type="entry name" value="Sec63"/>
    <property type="match status" value="2"/>
</dbReference>
<dbReference type="Gene3D" id="3.40.50.300">
    <property type="entry name" value="P-loop containing nucleotide triphosphate hydrolases"/>
    <property type="match status" value="6"/>
</dbReference>
<dbReference type="FunFam" id="3.40.50.300:FF:001787">
    <property type="entry name" value="Putative DEAD/DEAH box helicase"/>
    <property type="match status" value="1"/>
</dbReference>
<feature type="compositionally biased region" description="Low complexity" evidence="6">
    <location>
        <begin position="438"/>
        <end position="456"/>
    </location>
</feature>
<evidence type="ECO:0000259" key="8">
    <source>
        <dbReference type="PROSITE" id="PS51194"/>
    </source>
</evidence>
<dbReference type="OrthoDB" id="5575at2759"/>
<dbReference type="SUPFAM" id="SSF52540">
    <property type="entry name" value="P-loop containing nucleoside triphosphate hydrolases"/>
    <property type="match status" value="4"/>
</dbReference>
<dbReference type="FunFam" id="3.40.50.300:FF:001743">
    <property type="entry name" value="Putative DEAD/DEAH box helicase"/>
    <property type="match status" value="1"/>
</dbReference>
<dbReference type="FunFam" id="1.10.3380.10:FF:000014">
    <property type="entry name" value="Putative DEAD/DEAH box helicase"/>
    <property type="match status" value="1"/>
</dbReference>
<dbReference type="InterPro" id="IPR027417">
    <property type="entry name" value="P-loop_NTPase"/>
</dbReference>
<keyword evidence="4" id="KW-0067">ATP-binding</keyword>
<dbReference type="SMART" id="SM00382">
    <property type="entry name" value="AAA"/>
    <property type="match status" value="2"/>
</dbReference>
<dbReference type="SUPFAM" id="SSF158702">
    <property type="entry name" value="Sec63 N-terminal domain-like"/>
    <property type="match status" value="2"/>
</dbReference>
<keyword evidence="1" id="KW-0547">Nucleotide-binding</keyword>
<feature type="domain" description="Helicase ATP-binding" evidence="7">
    <location>
        <begin position="1380"/>
        <end position="1556"/>
    </location>
</feature>
<dbReference type="SMART" id="SM00973">
    <property type="entry name" value="Sec63"/>
    <property type="match status" value="2"/>
</dbReference>
<dbReference type="InterPro" id="IPR004179">
    <property type="entry name" value="Sec63-dom"/>
</dbReference>
<dbReference type="InterPro" id="IPR036390">
    <property type="entry name" value="WH_DNA-bd_sf"/>
</dbReference>
<dbReference type="GO" id="GO:0005634">
    <property type="term" value="C:nucleus"/>
    <property type="evidence" value="ECO:0007669"/>
    <property type="project" value="TreeGrafter"/>
</dbReference>
<dbReference type="CDD" id="cd18795">
    <property type="entry name" value="SF2_C_Ski2"/>
    <property type="match status" value="2"/>
</dbReference>
<evidence type="ECO:0000256" key="3">
    <source>
        <dbReference type="ARBA" id="ARBA00022806"/>
    </source>
</evidence>
<evidence type="ECO:0000259" key="7">
    <source>
        <dbReference type="PROSITE" id="PS51192"/>
    </source>
</evidence>
<dbReference type="InterPro" id="IPR001650">
    <property type="entry name" value="Helicase_C-like"/>
</dbReference>
<evidence type="ECO:0008006" key="12">
    <source>
        <dbReference type="Google" id="ProtNLM"/>
    </source>
</evidence>
<evidence type="ECO:0000256" key="2">
    <source>
        <dbReference type="ARBA" id="ARBA00022801"/>
    </source>
</evidence>
<feature type="domain" description="Helicase ATP-binding" evidence="7">
    <location>
        <begin position="349"/>
        <end position="648"/>
    </location>
</feature>
<dbReference type="Pfam" id="PF00270">
    <property type="entry name" value="DEAD"/>
    <property type="match status" value="2"/>
</dbReference>
<dbReference type="Gene3D" id="1.10.10.10">
    <property type="entry name" value="Winged helix-like DNA-binding domain superfamily/Winged helix DNA-binding domain"/>
    <property type="match status" value="2"/>
</dbReference>
<evidence type="ECO:0000256" key="4">
    <source>
        <dbReference type="ARBA" id="ARBA00022840"/>
    </source>
</evidence>
<dbReference type="PROSITE" id="PS51194">
    <property type="entry name" value="HELICASE_CTER"/>
    <property type="match status" value="2"/>
</dbReference>
<name>A0A024VKV3_PLAFA</name>
<dbReference type="FunFam" id="3.40.50.300:FF:001745">
    <property type="entry name" value="DEAD/DEAH box helicase, putative"/>
    <property type="match status" value="1"/>
</dbReference>
<reference evidence="10 11" key="1">
    <citation type="submission" date="2013-02" db="EMBL/GenBank/DDBJ databases">
        <title>The Genome Annotation of Plasmodium falciparum FCH/4.</title>
        <authorList>
            <consortium name="The Broad Institute Genome Sequencing Platform"/>
            <consortium name="The Broad Institute Genome Sequencing Center for Infectious Disease"/>
            <person name="Neafsey D."/>
            <person name="Hoffman S."/>
            <person name="Volkman S."/>
            <person name="Rosenthal P."/>
            <person name="Walker B."/>
            <person name="Young S.K."/>
            <person name="Zeng Q."/>
            <person name="Gargeya S."/>
            <person name="Fitzgerald M."/>
            <person name="Haas B."/>
            <person name="Abouelleil A."/>
            <person name="Allen A.W."/>
            <person name="Alvarado L."/>
            <person name="Arachchi H.M."/>
            <person name="Berlin A.M."/>
            <person name="Chapman S.B."/>
            <person name="Gainer-Dewar J."/>
            <person name="Goldberg J."/>
            <person name="Griggs A."/>
            <person name="Gujja S."/>
            <person name="Hansen M."/>
            <person name="Howarth C."/>
            <person name="Imamovic A."/>
            <person name="Ireland A."/>
            <person name="Larimer J."/>
            <person name="McCowan C."/>
            <person name="Murphy C."/>
            <person name="Pearson M."/>
            <person name="Poon T.W."/>
            <person name="Priest M."/>
            <person name="Roberts A."/>
            <person name="Saif S."/>
            <person name="Shea T."/>
            <person name="Sisk P."/>
            <person name="Sykes S."/>
            <person name="Wortman J."/>
            <person name="Nusbaum C."/>
            <person name="Birren B."/>
        </authorList>
    </citation>
    <scope>NUCLEOTIDE SEQUENCE [LARGE SCALE GENOMIC DNA]</scope>
    <source>
        <strain evidence="10 11">FCH/4</strain>
    </source>
</reference>
<reference evidence="10 11" key="2">
    <citation type="submission" date="2013-02" db="EMBL/GenBank/DDBJ databases">
        <title>The Genome Sequence of Plasmodium falciparum FCH/4.</title>
        <authorList>
            <consortium name="The Broad Institute Genome Sequencing Platform"/>
            <consortium name="The Broad Institute Genome Sequencing Center for Infectious Disease"/>
            <person name="Neafsey D."/>
            <person name="Cheeseman I."/>
            <person name="Volkman S."/>
            <person name="Adams J."/>
            <person name="Walker B."/>
            <person name="Young S.K."/>
            <person name="Zeng Q."/>
            <person name="Gargeya S."/>
            <person name="Fitzgerald M."/>
            <person name="Haas B."/>
            <person name="Abouelleil A."/>
            <person name="Alvarado L."/>
            <person name="Arachchi H.M."/>
            <person name="Berlin A.M."/>
            <person name="Chapman S.B."/>
            <person name="Dewar J."/>
            <person name="Goldberg J."/>
            <person name="Griggs A."/>
            <person name="Gujja S."/>
            <person name="Hansen M."/>
            <person name="Howarth C."/>
            <person name="Imamovic A."/>
            <person name="Larimer J."/>
            <person name="McCowan C."/>
            <person name="Murphy C."/>
            <person name="Neiman D."/>
            <person name="Pearson M."/>
            <person name="Priest M."/>
            <person name="Roberts A."/>
            <person name="Saif S."/>
            <person name="Shea T."/>
            <person name="Sisk P."/>
            <person name="Sykes S."/>
            <person name="Wortman J."/>
            <person name="Nusbaum C."/>
            <person name="Birren B."/>
        </authorList>
    </citation>
    <scope>NUCLEOTIDE SEQUENCE [LARGE SCALE GENOMIC DNA]</scope>
    <source>
        <strain evidence="10 11">FCH/4</strain>
    </source>
</reference>
<feature type="region of interest" description="Disordered" evidence="6">
    <location>
        <begin position="3610"/>
        <end position="3671"/>
    </location>
</feature>
<evidence type="ECO:0000256" key="1">
    <source>
        <dbReference type="ARBA" id="ARBA00022741"/>
    </source>
</evidence>
<evidence type="ECO:0000313" key="10">
    <source>
        <dbReference type="EMBL" id="ETW29137.1"/>
    </source>
</evidence>
<dbReference type="InterPro" id="IPR011545">
    <property type="entry name" value="DEAD/DEAH_box_helicase_dom"/>
</dbReference>
<feature type="domain" description="Helicase C-terminal" evidence="8">
    <location>
        <begin position="1774"/>
        <end position="1950"/>
    </location>
</feature>
<protein>
    <recommendedName>
        <fullName evidence="12">DEAD/DEAH box helicase</fullName>
    </recommendedName>
</protein>
<dbReference type="FunFam" id="1.10.10.10:FF:000024">
    <property type="entry name" value="U5 small nuclear ribonucleoprotein helicase"/>
    <property type="match status" value="1"/>
</dbReference>
<dbReference type="Pfam" id="PF23445">
    <property type="entry name" value="WHD_SNRNP200"/>
    <property type="match status" value="2"/>
</dbReference>
<dbReference type="InterPro" id="IPR035892">
    <property type="entry name" value="C2_domain_sf"/>
</dbReference>
<dbReference type="FunFam" id="3.40.50.300:FF:001786">
    <property type="entry name" value="DEAD/DEAH box helicase"/>
    <property type="match status" value="1"/>
</dbReference>
<dbReference type="InterPro" id="IPR057842">
    <property type="entry name" value="WH_MER3"/>
</dbReference>
<feature type="compositionally biased region" description="Basic residues" evidence="6">
    <location>
        <begin position="3656"/>
        <end position="3671"/>
    </location>
</feature>
<feature type="domain" description="SUN" evidence="9">
    <location>
        <begin position="3390"/>
        <end position="3559"/>
    </location>
</feature>
<dbReference type="PANTHER" id="PTHR47961">
    <property type="entry name" value="DNA POLYMERASE THETA, PUTATIVE (AFU_ORTHOLOGUE AFUA_1G05260)-RELATED"/>
    <property type="match status" value="1"/>
</dbReference>
<gene>
    <name evidence="10" type="ORF">PFFCH_03441</name>
</gene>
<dbReference type="InterPro" id="IPR050474">
    <property type="entry name" value="Hel308_SKI2-like"/>
</dbReference>
<evidence type="ECO:0000259" key="9">
    <source>
        <dbReference type="PROSITE" id="PS51469"/>
    </source>
</evidence>
<dbReference type="GO" id="GO:0004386">
    <property type="term" value="F:helicase activity"/>
    <property type="evidence" value="ECO:0007669"/>
    <property type="project" value="UniProtKB-KW"/>
</dbReference>
<dbReference type="InterPro" id="IPR036388">
    <property type="entry name" value="WH-like_DNA-bd_sf"/>
</dbReference>
<feature type="domain" description="Helicase C-terminal" evidence="8">
    <location>
        <begin position="682"/>
        <end position="895"/>
    </location>
</feature>
<evidence type="ECO:0000256" key="6">
    <source>
        <dbReference type="SAM" id="MobiDB-lite"/>
    </source>
</evidence>
<dbReference type="PROSITE" id="PS51192">
    <property type="entry name" value="HELICASE_ATP_BIND_1"/>
    <property type="match status" value="2"/>
</dbReference>
<dbReference type="Pfam" id="PF00271">
    <property type="entry name" value="Helicase_C"/>
    <property type="match status" value="2"/>
</dbReference>
<evidence type="ECO:0000313" key="11">
    <source>
        <dbReference type="Proteomes" id="UP000030656"/>
    </source>
</evidence>
<keyword evidence="5" id="KW-0175">Coiled coil</keyword>
<dbReference type="InterPro" id="IPR003593">
    <property type="entry name" value="AAA+_ATPase"/>
</dbReference>
<dbReference type="PROSITE" id="PS51469">
    <property type="entry name" value="SUN"/>
    <property type="match status" value="1"/>
</dbReference>
<evidence type="ECO:0000256" key="5">
    <source>
        <dbReference type="SAM" id="Coils"/>
    </source>
</evidence>
<dbReference type="EMBL" id="KI927997">
    <property type="protein sequence ID" value="ETW29137.1"/>
    <property type="molecule type" value="Genomic_DNA"/>
</dbReference>
<dbReference type="InterPro" id="IPR012919">
    <property type="entry name" value="SUN_dom"/>
</dbReference>
<dbReference type="Gene3D" id="1.10.3380.10">
    <property type="entry name" value="Sec63 N-terminal domain-like domain"/>
    <property type="match status" value="2"/>
</dbReference>
<dbReference type="InterPro" id="IPR014001">
    <property type="entry name" value="Helicase_ATP-bd"/>
</dbReference>
<feature type="coiled-coil region" evidence="5">
    <location>
        <begin position="201"/>
        <end position="228"/>
    </location>
</feature>
<organism evidence="10 11">
    <name type="scientific">Plasmodium falciparum FCH/4</name>
    <dbReference type="NCBI Taxonomy" id="1036724"/>
    <lineage>
        <taxon>Eukaryota</taxon>
        <taxon>Sar</taxon>
        <taxon>Alveolata</taxon>
        <taxon>Apicomplexa</taxon>
        <taxon>Aconoidasida</taxon>
        <taxon>Haemosporida</taxon>
        <taxon>Plasmodiidae</taxon>
        <taxon>Plasmodium</taxon>
        <taxon>Plasmodium (Laverania)</taxon>
    </lineage>
</organism>
<dbReference type="FunFam" id="3.40.50.300:FF:002191">
    <property type="entry name" value="Putative DEAD/DEAH box helicase"/>
    <property type="match status" value="1"/>
</dbReference>
<dbReference type="PANTHER" id="PTHR47961:SF4">
    <property type="entry name" value="ACTIVATING SIGNAL COINTEGRATOR 1 COMPLEX SUBUNIT 3"/>
    <property type="match status" value="1"/>
</dbReference>
<dbReference type="GO" id="GO:0003676">
    <property type="term" value="F:nucleic acid binding"/>
    <property type="evidence" value="ECO:0007669"/>
    <property type="project" value="InterPro"/>
</dbReference>
<dbReference type="Gene3D" id="2.60.40.150">
    <property type="entry name" value="C2 domain"/>
    <property type="match status" value="1"/>
</dbReference>
<keyword evidence="3" id="KW-0347">Helicase</keyword>
<dbReference type="GO" id="GO:0016787">
    <property type="term" value="F:hydrolase activity"/>
    <property type="evidence" value="ECO:0007669"/>
    <property type="project" value="UniProtKB-KW"/>
</dbReference>
<keyword evidence="2" id="KW-0378">Hydrolase</keyword>
<feature type="region of interest" description="Disordered" evidence="6">
    <location>
        <begin position="418"/>
        <end position="456"/>
    </location>
</feature>
<sequence length="3671" mass="436220">MKERINEKFKINSYQDYSDKNNEWNIDDAINYIKRNAFFKKYKDINDVNDICDINVDDHINDDDKFYQNFENILIEEKKYLKKLLRENRWNDNILKEYVDGKVLENEENEESGLMYVYNTCYNILSSKNEITDINNKDNSIINHSNYNEGYIIINKNNTMKKIYINEINELLIEIIYITLTRENLENSLVDLLGDRFLDFIIQIIKNKEQIEKDIKLLSKQIVIKENTLVSNFFITNKSSKKIKNQQILYKKENIEKIIDHFLYLLTDDSYNQMKKIYIPNDQDKLEEIHVPKNTIYSYTDNITKVKISRLENLQFHKKELVSVNVLPFWHKYIFDFEYFNYVQSKVFNSAFRSNKNLLVCAPTGCGKTNIALLVILQQIILFCEQNKIKLEKIVKSYLIKNGLLSCDEDIKKRNDDNERTRDELKSYGYNEPNNYVDNNNNNNSDNDDNNNININSEGEDEGDIIHLSDNGDKNFDDDNNFDDYDDDVDGDGENYCGYITSKEFKIIYIAPMKSLVFEITNLFRKKLKIFNLNVCEYTKEYSLSSKELEQVHIIVTVPEKLDILLRNSSYSTTVSDESLIKYIKCLILDEVHLLNTDRGDVIETIVSRFLQYSETSQSIRRIMAMSATLPNYKDVRDFLKVENDMCYYFNEKYRSIQLDKTLYGIHEENNNKLYIAKNIYTYNEIINSLKKDKQCIIFVCSRNETNKTIEFLINHALKNNEIEYFVNNVYTDNDIKKKIKKSNNLYIKQFYEYGCTIHHAGMSRSDKILVESLFKKKVFNVLCCTSTLAWGVNLPVHTVIIKGTNYFSSESGKLEDMDILDINQIFGRCGRPQYESHGHAILITERTKLYKYIKLLTNNTVIESNFLKNIENHLNAEISIGTIKNIEDGIKWLEYTYLFIRMKKNPYLYDVDINNDLNLYNKRKDIIMKAIQNLSENKLVRRVLLTNDFIGTFYGQIAAKYYVDYKTIGMFAENVQNNNYIEIIQVISKAKEFENIQIRNEDMKDFLYLKDKCDIKEEYDESKNMTLRILIEVYLRRLQINNFSIICEINYIVQNIIRILYAYYDICLNILKNISNLIMNTHNLIVAILRRLPINCGIFRHFCYKNEMLEKNKKAILTNKDRLKNIKKDNEESDKKNNISDRNVGVHLIDINEENEYSNTYNNYSNNNRRNQNYTVYLKEAAVNILEKKNLTYESIEHLSKKELLFFMRNEIYTNQILYYRNIIPNLDIDGYIQPITQTIMKINLNVKLTNTIWSDQWNDIIENFHIFLLNTLNNDILYFQKFSIHKKDRKKIHDISFEFPLSNQIPPQITVQFLSMNWCNLSFVHIFNTNNLFINQKINVFSEILPLTPLSTNVLNIPNYIKFFSFKYFNPIQTQMFHATFHTDENILLGAPTGSGKTVIGELCILRNLLRCEGQKSVYICPMKAIVNERYKSWKSKFKSLFNKNVIELTGDKNENKENIAESNIIICTPEKLDVITRNWKNKKFVKNINLIIFDEIHLLGQENRGGVIEILVNRFKNMQNELNKKIRLIGLTTVITSVDDLILWLDVKENYLFNFPSSCRIVPCKTHILGFTQKAYCNRMSVMNKNVFDAINQYAQTKNVLIFVSSRRQTRLTAYDIISLNLSSHNLNFLHVENLLNDKNHIDFLLNTQKKNKKNKINNKDMNEGDNNIAENINTFEYTEYKMNINRKDNIASYNNMSYYHKSSVTDEHNINQCNNNDDNNKGFFGYMKKKTLGNDKIKKEYKQYNNEDDNKIHNNYYNNNFCDNEIYDYNLLFNNSKLSEEERKNVANILFQNYLNLIENEHLKEILKYGIGIHHAGLNENDKTIVEYLFLNKIIQILICTSTLAWGINLPAYLVIIKGNEFYDAKTKKYKDIPYTDLLQMIGRAGRPQFDDKALAILLVQEKRKNAIKNFLYHPMNIESNIMENFNEHINAEICSNVINNKEDIFNYLTKSYYFKRLFSNPSYYIKEVQYVQFFENSKLSTHAKKIIYDHLNDVIENGIKFLVQNKCLEVVQENYVLNYYATPLGHIASMYYIKCETVYFFYTSIQAGKKHKNDKMNNMNSTKIDDNTMDHVDSINGDDDKENHVDSLNVEAIKMNDMDNTNGNNNNNNNNTNAVNNNINGDIDKLNDNMQTDFCTLKNDSLEFYDIFELVVQAKEFDDIPLRHNEDKYNVKLRNQIPLDIDMNMPNVKTYLLLLSRFYECTYETVDYHIDLKLVMDQIARVINAFIDICLLFHNYNYIKKLILIFNCINQKVKPNTNSLYIIKDITEYQIYKLKQLDIYNINQLIKFDKSYLYSLNIFDITQINFILQLPVFNMNVKLFYKDIHSENENEKEKEKENKNEEKNRNTTNSYVNIPYAQHFRNQHKYSFKINSYYSKEIVIKLFFNFMNRTGKEASSQNMELNWKEDFEEIEITINKEKEEGKKLFYNFFASGDFFFVENYDYFELGNTQDILITEAYIKIVDKNDAINIDLYDRISIKKGDIKIRKNKKIIILNLKKKEKKLWGYLHFFSIFVIYKNEICPNLLKCTKEEKNNIMSKEHIFKAFMNKRRMESLEHLKKMMKKEKSLNREFLNKLEDEAQKIQCKLEEVKYEQFKMQKENIKKRAIDFIYDDKTEGWKDEKDISNNKENCKHKEYNKDDINNKNNVPLNNNNNQHVEYNLHNNNECDVNKNNLIFCKNNIKTEKAVIGNYHNEKKVIELKFTQLKKNELPARESRNLKKSLSNYSSTKNFFLIILIEKAKKMFFRNLDFNSSLEVLKSITECISKGNKLIKEEHIKVSANISLLYLLTNNLDKCIEECDKCVDLINEEIKTYNVQHKHCEIIHKEEDVLKIFYSLEEIKSENYIKYLYIIYVMVILRKIYAKIKKEKWIDVESLFISIEKVQEYLPTSIYKSIKMDMNNIHFFEVIKEHLLHTNVLIQNIDLLKRIIYNANINMNDKNVNEKLLDDISEKRKYVYIVNLCFSDILLKYMDVLRKKNKNGIQKKKFVREIICSEQNKIINDMSIKFFSNNEYYKNIKENCDLLKLKITFQIIKTMIYVFNLIQKIYKNKDKEKIYLRNIISILLLDLSYSISNLNHTSYMLNYENLIISHLFLYFCFSFLYNFKYNEFIIDIYKKTHTSQTCNNFMSIENIKSEITKKKKKSIIKDMLNEDILLNNFYADYKNYMQKKKREKQMNGHHSMLRNNYINLMIAKICYLIKKIKHMKHNNKKNHICSNNNDNNISNSLMLFSLINDIYSNQISFNSPYFLKDKIYYLLCIQYNLILLNKKYKSSEIINFSYVTLIKQNFNYSFFLNNDKQKNMEHLYYRTNNMTIINNEYINKYFNYFTNDIITFHNIERNHFLKHVSNNNIETLLYPYIQCVVWKHKRIKIFSNINICLLKLKVNQGILIKFQKYILGENYNLTSLKLKIDFGSLDTGTKIIEYSKGIINIRSIQQYDYDSYMLTPCNSDIWWIYSFSDIIHIEKIGLVSLEHYASNFKVIEILGSDVYPATKWKKLGKISTNFTKSFELFNIYEYCKNYDEDNCWVKYLKFHVLSHHNLENNYYCTLTHLQIFASSGVDMLSDKIYSDENINKIEKDLQDNYMDQNNEQLYDQEIIENLEELYENNESLDDTLSNTSNEKKSKTKTSTSTNDDNDKIHGSNIYYDNIKKNDEKKKKKKKKKVQGHKQNL</sequence>
<accession>A0A024VKV3</accession>
<dbReference type="SMART" id="SM00490">
    <property type="entry name" value="HELICc"/>
    <property type="match status" value="2"/>
</dbReference>
<dbReference type="SMART" id="SM00487">
    <property type="entry name" value="DEXDc"/>
    <property type="match status" value="2"/>
</dbReference>
<dbReference type="Pfam" id="PF07738">
    <property type="entry name" value="Sad1_UNC"/>
    <property type="match status" value="1"/>
</dbReference>
<dbReference type="GO" id="GO:0005524">
    <property type="term" value="F:ATP binding"/>
    <property type="evidence" value="ECO:0007669"/>
    <property type="project" value="UniProtKB-KW"/>
</dbReference>
<dbReference type="SUPFAM" id="SSF46785">
    <property type="entry name" value="Winged helix' DNA-binding domain"/>
    <property type="match status" value="2"/>
</dbReference>